<feature type="transmembrane region" description="Helical" evidence="6">
    <location>
        <begin position="118"/>
        <end position="139"/>
    </location>
</feature>
<evidence type="ECO:0000256" key="5">
    <source>
        <dbReference type="ARBA" id="ARBA00023136"/>
    </source>
</evidence>
<keyword evidence="9" id="KW-1185">Reference proteome</keyword>
<dbReference type="Proteomes" id="UP000001508">
    <property type="component" value="Chromosome"/>
</dbReference>
<evidence type="ECO:0000313" key="9">
    <source>
        <dbReference type="Proteomes" id="UP000001508"/>
    </source>
</evidence>
<name>D6Z3V3_DESAT</name>
<dbReference type="STRING" id="589865.DaAHT2_1533"/>
<dbReference type="PROSITE" id="PS50850">
    <property type="entry name" value="MFS"/>
    <property type="match status" value="1"/>
</dbReference>
<organism evidence="8 9">
    <name type="scientific">Desulfurivibrio alkaliphilus (strain DSM 19089 / UNIQEM U267 / AHT2)</name>
    <dbReference type="NCBI Taxonomy" id="589865"/>
    <lineage>
        <taxon>Bacteria</taxon>
        <taxon>Pseudomonadati</taxon>
        <taxon>Thermodesulfobacteriota</taxon>
        <taxon>Desulfobulbia</taxon>
        <taxon>Desulfobulbales</taxon>
        <taxon>Desulfobulbaceae</taxon>
        <taxon>Desulfurivibrio</taxon>
    </lineage>
</organism>
<dbReference type="EMBL" id="CP001940">
    <property type="protein sequence ID" value="ADH86228.1"/>
    <property type="molecule type" value="Genomic_DNA"/>
</dbReference>
<dbReference type="RefSeq" id="WP_013163755.1">
    <property type="nucleotide sequence ID" value="NC_014216.1"/>
</dbReference>
<dbReference type="HOGENOM" id="CLU_001265_59_9_7"/>
<dbReference type="PANTHER" id="PTHR43124:SF3">
    <property type="entry name" value="CHLORAMPHENICOL EFFLUX PUMP RV0191"/>
    <property type="match status" value="1"/>
</dbReference>
<dbReference type="SUPFAM" id="SSF103473">
    <property type="entry name" value="MFS general substrate transporter"/>
    <property type="match status" value="1"/>
</dbReference>
<dbReference type="InterPro" id="IPR020846">
    <property type="entry name" value="MFS_dom"/>
</dbReference>
<feature type="transmembrane region" description="Helical" evidence="6">
    <location>
        <begin position="296"/>
        <end position="316"/>
    </location>
</feature>
<feature type="transmembrane region" description="Helical" evidence="6">
    <location>
        <begin position="146"/>
        <end position="169"/>
    </location>
</feature>
<dbReference type="InParanoid" id="D6Z3V3"/>
<feature type="domain" description="Major facilitator superfamily (MFS) profile" evidence="7">
    <location>
        <begin position="1"/>
        <end position="405"/>
    </location>
</feature>
<dbReference type="Pfam" id="PF07690">
    <property type="entry name" value="MFS_1"/>
    <property type="match status" value="1"/>
</dbReference>
<dbReference type="PANTHER" id="PTHR43124">
    <property type="entry name" value="PURINE EFFLUX PUMP PBUE"/>
    <property type="match status" value="1"/>
</dbReference>
<evidence type="ECO:0000256" key="3">
    <source>
        <dbReference type="ARBA" id="ARBA00022692"/>
    </source>
</evidence>
<keyword evidence="2" id="KW-1003">Cell membrane</keyword>
<evidence type="ECO:0000256" key="4">
    <source>
        <dbReference type="ARBA" id="ARBA00022989"/>
    </source>
</evidence>
<evidence type="ECO:0000313" key="8">
    <source>
        <dbReference type="EMBL" id="ADH86228.1"/>
    </source>
</evidence>
<comment type="subcellular location">
    <subcellularLocation>
        <location evidence="1">Cell membrane</location>
        <topology evidence="1">Multi-pass membrane protein</topology>
    </subcellularLocation>
</comment>
<keyword evidence="5 6" id="KW-0472">Membrane</keyword>
<dbReference type="AlphaFoldDB" id="D6Z3V3"/>
<sequence length="409" mass="42756">MMIKNFFQGFGALFAVHPRLALFPLAAVATSSFGQTFYVSVFGEELRDAFNLSHTMYGGLYSGATLVSALLLLRFGPLADTWPLNRAVNLAVVVLALGCLLIGLAPGVWLLFAGFVLIRFGGQGFVAHLGMTAAARYFAAHRGKAVALGALGIPLGEALLPAAAVLLMTRGDWRWPWLAAVLFLLLVILPLLRTLSRETPAPAKAAAADPAGPQQFTRAEVLREPGFYFLLPAVMATPFVVTAMLFHQSALVILRGWSLELLAGAFVVFAVGHLLSLVVAGPLVDRLGSHRSLPLALLPMFGGLLLLAAFTGPWVLYCYLALLGASIGLATTAGGTIWADRYGVLHLGAIRSLVHAAIVFSTAVAPILAGLLLDSGLGVPALALAMAAYCLIAATLALAAPASPKAVAS</sequence>
<dbReference type="GO" id="GO:0005886">
    <property type="term" value="C:plasma membrane"/>
    <property type="evidence" value="ECO:0007669"/>
    <property type="project" value="UniProtKB-SubCell"/>
</dbReference>
<evidence type="ECO:0000259" key="7">
    <source>
        <dbReference type="PROSITE" id="PS50850"/>
    </source>
</evidence>
<feature type="transmembrane region" description="Helical" evidence="6">
    <location>
        <begin position="58"/>
        <end position="75"/>
    </location>
</feature>
<feature type="transmembrane region" description="Helical" evidence="6">
    <location>
        <begin position="352"/>
        <end position="373"/>
    </location>
</feature>
<dbReference type="InterPro" id="IPR036259">
    <property type="entry name" value="MFS_trans_sf"/>
</dbReference>
<protein>
    <submittedName>
        <fullName evidence="8">Major facilitator superfamily MFS_1</fullName>
    </submittedName>
</protein>
<evidence type="ECO:0000256" key="1">
    <source>
        <dbReference type="ARBA" id="ARBA00004651"/>
    </source>
</evidence>
<reference evidence="9" key="1">
    <citation type="submission" date="2010-02" db="EMBL/GenBank/DDBJ databases">
        <title>Complete sequence of Desulfurivibrio alkaliphilus AHT2.</title>
        <authorList>
            <consortium name="US DOE Joint Genome Institute"/>
            <person name="Pitluck S."/>
            <person name="Chertkov O."/>
            <person name="Detter J.C."/>
            <person name="Han C."/>
            <person name="Tapia R."/>
            <person name="Larimer F."/>
            <person name="Land M."/>
            <person name="Hauser L."/>
            <person name="Kyrpides N."/>
            <person name="Mikhailova N."/>
            <person name="Sorokin D.Y."/>
            <person name="Muyzer G."/>
            <person name="Woyke T."/>
        </authorList>
    </citation>
    <scope>NUCLEOTIDE SEQUENCE [LARGE SCALE GENOMIC DNA]</scope>
    <source>
        <strain evidence="9">DSM 19089 / UNIQEM U267 / AHT2</strain>
    </source>
</reference>
<feature type="transmembrane region" description="Helical" evidence="6">
    <location>
        <begin position="379"/>
        <end position="400"/>
    </location>
</feature>
<dbReference type="InterPro" id="IPR011701">
    <property type="entry name" value="MFS"/>
</dbReference>
<feature type="transmembrane region" description="Helical" evidence="6">
    <location>
        <begin position="175"/>
        <end position="192"/>
    </location>
</feature>
<keyword evidence="4 6" id="KW-1133">Transmembrane helix</keyword>
<dbReference type="KEGG" id="dak:DaAHT2_1533"/>
<dbReference type="Gene3D" id="1.20.1250.20">
    <property type="entry name" value="MFS general substrate transporter like domains"/>
    <property type="match status" value="1"/>
</dbReference>
<dbReference type="GO" id="GO:0022857">
    <property type="term" value="F:transmembrane transporter activity"/>
    <property type="evidence" value="ECO:0007669"/>
    <property type="project" value="InterPro"/>
</dbReference>
<gene>
    <name evidence="8" type="ordered locus">DaAHT2_1533</name>
</gene>
<dbReference type="InterPro" id="IPR050189">
    <property type="entry name" value="MFS_Efflux_Transporters"/>
</dbReference>
<feature type="transmembrane region" description="Helical" evidence="6">
    <location>
        <begin position="227"/>
        <end position="246"/>
    </location>
</feature>
<evidence type="ECO:0000256" key="6">
    <source>
        <dbReference type="SAM" id="Phobius"/>
    </source>
</evidence>
<feature type="transmembrane region" description="Helical" evidence="6">
    <location>
        <begin position="87"/>
        <end position="112"/>
    </location>
</feature>
<accession>D6Z3V3</accession>
<feature type="transmembrane region" description="Helical" evidence="6">
    <location>
        <begin position="322"/>
        <end position="340"/>
    </location>
</feature>
<feature type="transmembrane region" description="Helical" evidence="6">
    <location>
        <begin position="261"/>
        <end position="284"/>
    </location>
</feature>
<keyword evidence="3 6" id="KW-0812">Transmembrane</keyword>
<dbReference type="eggNOG" id="COG2814">
    <property type="taxonomic scope" value="Bacteria"/>
</dbReference>
<evidence type="ECO:0000256" key="2">
    <source>
        <dbReference type="ARBA" id="ARBA00022475"/>
    </source>
</evidence>
<proteinExistence type="predicted"/>